<name>A0A381YWC4_9ZZZZ</name>
<dbReference type="AlphaFoldDB" id="A0A381YWC4"/>
<organism evidence="2">
    <name type="scientific">marine metagenome</name>
    <dbReference type="NCBI Taxonomy" id="408172"/>
    <lineage>
        <taxon>unclassified sequences</taxon>
        <taxon>metagenomes</taxon>
        <taxon>ecological metagenomes</taxon>
    </lineage>
</organism>
<evidence type="ECO:0000256" key="1">
    <source>
        <dbReference type="SAM" id="MobiDB-lite"/>
    </source>
</evidence>
<evidence type="ECO:0000313" key="2">
    <source>
        <dbReference type="EMBL" id="SVA80921.1"/>
    </source>
</evidence>
<dbReference type="EMBL" id="UINC01019146">
    <property type="protein sequence ID" value="SVA80921.1"/>
    <property type="molecule type" value="Genomic_DNA"/>
</dbReference>
<feature type="region of interest" description="Disordered" evidence="1">
    <location>
        <begin position="77"/>
        <end position="96"/>
    </location>
</feature>
<gene>
    <name evidence="2" type="ORF">METZ01_LOCUS133775</name>
</gene>
<accession>A0A381YWC4</accession>
<sequence length="130" mass="14875">MILTNGCARDADAKDSTAVTPAEQSIERTTYAETDTTWIAIVMIWRPVIYTIDKEFSTEVACWNHYEGGVGESKFGKQHLDHQGNPPTKEFHKKHRPSHREYPTRMYHGINVEQGQVWLTCDIKGRIEGL</sequence>
<proteinExistence type="predicted"/>
<protein>
    <submittedName>
        <fullName evidence="2">Uncharacterized protein</fullName>
    </submittedName>
</protein>
<reference evidence="2" key="1">
    <citation type="submission" date="2018-05" db="EMBL/GenBank/DDBJ databases">
        <authorList>
            <person name="Lanie J.A."/>
            <person name="Ng W.-L."/>
            <person name="Kazmierczak K.M."/>
            <person name="Andrzejewski T.M."/>
            <person name="Davidsen T.M."/>
            <person name="Wayne K.J."/>
            <person name="Tettelin H."/>
            <person name="Glass J.I."/>
            <person name="Rusch D."/>
            <person name="Podicherti R."/>
            <person name="Tsui H.-C.T."/>
            <person name="Winkler M.E."/>
        </authorList>
    </citation>
    <scope>NUCLEOTIDE SEQUENCE</scope>
</reference>